<proteinExistence type="predicted"/>
<evidence type="ECO:0000313" key="1">
    <source>
        <dbReference type="EMBL" id="KAF5554731.1"/>
    </source>
</evidence>
<dbReference type="AlphaFoldDB" id="A0A8H5JKB9"/>
<reference evidence="1 2" key="1">
    <citation type="submission" date="2020-05" db="EMBL/GenBank/DDBJ databases">
        <title>Identification and distribution of gene clusters putatively required for synthesis of sphingolipid metabolism inhibitors in phylogenetically diverse species of the filamentous fungus Fusarium.</title>
        <authorList>
            <person name="Kim H.-S."/>
            <person name="Busman M."/>
            <person name="Brown D.W."/>
            <person name="Divon H."/>
            <person name="Uhlig S."/>
            <person name="Proctor R.H."/>
        </authorList>
    </citation>
    <scope>NUCLEOTIDE SEQUENCE [LARGE SCALE GENOMIC DNA]</scope>
    <source>
        <strain evidence="1 2">NRRL 25196</strain>
    </source>
</reference>
<organism evidence="1 2">
    <name type="scientific">Fusarium napiforme</name>
    <dbReference type="NCBI Taxonomy" id="42672"/>
    <lineage>
        <taxon>Eukaryota</taxon>
        <taxon>Fungi</taxon>
        <taxon>Dikarya</taxon>
        <taxon>Ascomycota</taxon>
        <taxon>Pezizomycotina</taxon>
        <taxon>Sordariomycetes</taxon>
        <taxon>Hypocreomycetidae</taxon>
        <taxon>Hypocreales</taxon>
        <taxon>Nectriaceae</taxon>
        <taxon>Fusarium</taxon>
        <taxon>Fusarium fujikuroi species complex</taxon>
    </lineage>
</organism>
<name>A0A8H5JKB9_9HYPO</name>
<dbReference type="EMBL" id="JAAOAO010000230">
    <property type="protein sequence ID" value="KAF5554731.1"/>
    <property type="molecule type" value="Genomic_DNA"/>
</dbReference>
<dbReference type="Proteomes" id="UP000574317">
    <property type="component" value="Unassembled WGS sequence"/>
</dbReference>
<sequence>MAPKNSKSPSTKPRVIAGWKRVAWPGLRKLPLKISDASLPEPMQQISQDVLKHAHAIAKKHKLLSIEDMDNKIQFKLRSTIPTLLIIAPWSSERTPIWEKAVQEMATAVAELSKSSSISEGDIHVEIITPELEQGIYICSVEDTSLVSTWDLVCGKINECLQSFKATKDCVSLLAFFQYGVIPIAEDNPPTIYISVFDESDETRWYEVIADVKTVLESVEGWGHVKVHMEHNHNWQDIFD</sequence>
<gene>
    <name evidence="1" type="ORF">FNAPI_6327</name>
</gene>
<protein>
    <submittedName>
        <fullName evidence="1">Uncharacterized protein</fullName>
    </submittedName>
</protein>
<comment type="caution">
    <text evidence="1">The sequence shown here is derived from an EMBL/GenBank/DDBJ whole genome shotgun (WGS) entry which is preliminary data.</text>
</comment>
<accession>A0A8H5JKB9</accession>
<evidence type="ECO:0000313" key="2">
    <source>
        <dbReference type="Proteomes" id="UP000574317"/>
    </source>
</evidence>
<keyword evidence="2" id="KW-1185">Reference proteome</keyword>